<organism evidence="1 2">
    <name type="scientific">Parendozoicomonas haliclonae</name>
    <dbReference type="NCBI Taxonomy" id="1960125"/>
    <lineage>
        <taxon>Bacteria</taxon>
        <taxon>Pseudomonadati</taxon>
        <taxon>Pseudomonadota</taxon>
        <taxon>Gammaproteobacteria</taxon>
        <taxon>Oceanospirillales</taxon>
        <taxon>Endozoicomonadaceae</taxon>
        <taxon>Parendozoicomonas</taxon>
    </lineage>
</organism>
<dbReference type="Proteomes" id="UP000196573">
    <property type="component" value="Unassembled WGS sequence"/>
</dbReference>
<dbReference type="EMBL" id="FWPT01000005">
    <property type="protein sequence ID" value="SMA47876.1"/>
    <property type="molecule type" value="Genomic_DNA"/>
</dbReference>
<keyword evidence="2" id="KW-1185">Reference proteome</keyword>
<gene>
    <name evidence="1" type="ORF">EHSB41UT_02581</name>
</gene>
<dbReference type="RefSeq" id="WP_087110488.1">
    <property type="nucleotide sequence ID" value="NZ_CBCSCN010000003.1"/>
</dbReference>
<evidence type="ECO:0000313" key="1">
    <source>
        <dbReference type="EMBL" id="SMA47876.1"/>
    </source>
</evidence>
<dbReference type="OrthoDB" id="6195612at2"/>
<sequence length="214" mass="24892">MTTLFLEPEICQGITTRYLDTNWTRQVRSLLYHTYRHDPIFRHILEADRKGYEQRIRACTRELATLYFAENMPVIGLLDEERLVGVAFVCSSEKAEELLTRLFWRVKMIMTIGYRCTENYLTYIQQLHDTLPESHSYLLPMVGVHPELRERGYGRRLLEAVHDLCDLDQTASGCTVALSEGNLLPFFSGLGYIRAAIIEEGDHTQAMLFRERPQ</sequence>
<reference evidence="1 2" key="1">
    <citation type="submission" date="2017-03" db="EMBL/GenBank/DDBJ databases">
        <authorList>
            <person name="Afonso C.L."/>
            <person name="Miller P.J."/>
            <person name="Scott M.A."/>
            <person name="Spackman E."/>
            <person name="Goraichik I."/>
            <person name="Dimitrov K.M."/>
            <person name="Suarez D.L."/>
            <person name="Swayne D.E."/>
        </authorList>
    </citation>
    <scope>NUCLEOTIDE SEQUENCE [LARGE SCALE GENOMIC DNA]</scope>
    <source>
        <strain evidence="1">SB41UT1</strain>
    </source>
</reference>
<dbReference type="InterPro" id="IPR016181">
    <property type="entry name" value="Acyl_CoA_acyltransferase"/>
</dbReference>
<dbReference type="AlphaFoldDB" id="A0A1X7ALB3"/>
<proteinExistence type="predicted"/>
<evidence type="ECO:0000313" key="2">
    <source>
        <dbReference type="Proteomes" id="UP000196573"/>
    </source>
</evidence>
<dbReference type="SUPFAM" id="SSF55729">
    <property type="entry name" value="Acyl-CoA N-acyltransferases (Nat)"/>
    <property type="match status" value="1"/>
</dbReference>
<dbReference type="Gene3D" id="3.40.630.30">
    <property type="match status" value="1"/>
</dbReference>
<protein>
    <submittedName>
        <fullName evidence="1">Uncharacterized protein</fullName>
    </submittedName>
</protein>
<name>A0A1X7ALB3_9GAMM</name>
<dbReference type="CDD" id="cd04301">
    <property type="entry name" value="NAT_SF"/>
    <property type="match status" value="1"/>
</dbReference>
<accession>A0A1X7ALB3</accession>